<dbReference type="InterPro" id="IPR011333">
    <property type="entry name" value="SKP1/BTB/POZ_sf"/>
</dbReference>
<dbReference type="RefSeq" id="XP_006670997.1">
    <property type="nucleotide sequence ID" value="XM_006670934.1"/>
</dbReference>
<dbReference type="KEGG" id="cmt:CCM_05790"/>
<sequence>MSSTTPESMNGLQANSTTISVMILVPNDKTKEMLVQELFLWHFGSEAPCTVHRCRIDGPEPYMDNVNVVEMVLEFGDRRAADGTHPGRRAWTQLPNVDEDSCTEIASDSNFLNGLSSNEERLEKTKIRRNNDLICTATETGPDGSRVESFQSMMKESFNNAILSDVTIFVNGLRFAAHSFVLASQCKLFKDVFTTGGLKKEATKEFRYKTKHPHAYWRMLEYMYKGTYSIEPAAEIAKSDDDLIHRHIHVFAVAEAFDIQGLQRLACDRFQQSILQDRMDIDFVACVRLIYKTTKKRGNLLRTEVMEIVCGHSKELWKLAELQKLVSDGGDFTVDFMAKLLEGN</sequence>
<dbReference type="eggNOG" id="ENOG502SAH3">
    <property type="taxonomic scope" value="Eukaryota"/>
</dbReference>
<dbReference type="InParanoid" id="G3JH76"/>
<gene>
    <name evidence="2" type="ORF">CCM_05790</name>
</gene>
<keyword evidence="3" id="KW-1185">Reference proteome</keyword>
<dbReference type="AlphaFoldDB" id="G3JH76"/>
<dbReference type="Gene3D" id="3.30.710.10">
    <property type="entry name" value="Potassium Channel Kv1.1, Chain A"/>
    <property type="match status" value="1"/>
</dbReference>
<dbReference type="PANTHER" id="PTHR47843">
    <property type="entry name" value="BTB DOMAIN-CONTAINING PROTEIN-RELATED"/>
    <property type="match status" value="1"/>
</dbReference>
<dbReference type="PROSITE" id="PS50097">
    <property type="entry name" value="BTB"/>
    <property type="match status" value="1"/>
</dbReference>
<dbReference type="OrthoDB" id="6359816at2759"/>
<reference evidence="2 3" key="1">
    <citation type="journal article" date="2011" name="Genome Biol.">
        <title>Genome sequence of the insect pathogenic fungus Cordyceps militaris, a valued traditional Chinese medicine.</title>
        <authorList>
            <person name="Zheng P."/>
            <person name="Xia Y."/>
            <person name="Xiao G."/>
            <person name="Xiong C."/>
            <person name="Hu X."/>
            <person name="Zhang S."/>
            <person name="Zheng H."/>
            <person name="Huang Y."/>
            <person name="Zhou Y."/>
            <person name="Wang S."/>
            <person name="Zhao G.P."/>
            <person name="Liu X."/>
            <person name="St Leger R.J."/>
            <person name="Wang C."/>
        </authorList>
    </citation>
    <scope>NUCLEOTIDE SEQUENCE [LARGE SCALE GENOMIC DNA]</scope>
    <source>
        <strain evidence="2 3">CM01</strain>
    </source>
</reference>
<dbReference type="SMART" id="SM00225">
    <property type="entry name" value="BTB"/>
    <property type="match status" value="1"/>
</dbReference>
<organism evidence="2 3">
    <name type="scientific">Cordyceps militaris (strain CM01)</name>
    <name type="common">Caterpillar fungus</name>
    <dbReference type="NCBI Taxonomy" id="983644"/>
    <lineage>
        <taxon>Eukaryota</taxon>
        <taxon>Fungi</taxon>
        <taxon>Dikarya</taxon>
        <taxon>Ascomycota</taxon>
        <taxon>Pezizomycotina</taxon>
        <taxon>Sordariomycetes</taxon>
        <taxon>Hypocreomycetidae</taxon>
        <taxon>Hypocreales</taxon>
        <taxon>Cordycipitaceae</taxon>
        <taxon>Cordyceps</taxon>
    </lineage>
</organism>
<accession>G3JH76</accession>
<dbReference type="Pfam" id="PF00651">
    <property type="entry name" value="BTB"/>
    <property type="match status" value="1"/>
</dbReference>
<dbReference type="VEuPathDB" id="FungiDB:CCM_05790"/>
<evidence type="ECO:0000259" key="1">
    <source>
        <dbReference type="PROSITE" id="PS50097"/>
    </source>
</evidence>
<dbReference type="Proteomes" id="UP000001610">
    <property type="component" value="Unassembled WGS sequence"/>
</dbReference>
<protein>
    <submittedName>
        <fullName evidence="2">BTB/POZ fold domain containing protein</fullName>
    </submittedName>
</protein>
<dbReference type="HOGENOM" id="CLU_806573_0_0_1"/>
<proteinExistence type="predicted"/>
<dbReference type="SUPFAM" id="SSF54695">
    <property type="entry name" value="POZ domain"/>
    <property type="match status" value="1"/>
</dbReference>
<dbReference type="STRING" id="983644.G3JH76"/>
<evidence type="ECO:0000313" key="3">
    <source>
        <dbReference type="Proteomes" id="UP000001610"/>
    </source>
</evidence>
<dbReference type="EMBL" id="JH126402">
    <property type="protein sequence ID" value="EGX91632.1"/>
    <property type="molecule type" value="Genomic_DNA"/>
</dbReference>
<dbReference type="InterPro" id="IPR000210">
    <property type="entry name" value="BTB/POZ_dom"/>
</dbReference>
<evidence type="ECO:0000313" key="2">
    <source>
        <dbReference type="EMBL" id="EGX91632.1"/>
    </source>
</evidence>
<dbReference type="GeneID" id="18167808"/>
<feature type="domain" description="BTB" evidence="1">
    <location>
        <begin position="164"/>
        <end position="232"/>
    </location>
</feature>
<name>G3JH76_CORMM</name>
<dbReference type="PANTHER" id="PTHR47843:SF5">
    <property type="entry name" value="BTB_POZ DOMAIN PROTEIN"/>
    <property type="match status" value="1"/>
</dbReference>